<feature type="binding site" evidence="7">
    <location>
        <position position="96"/>
    </location>
    <ligand>
        <name>substrate</name>
    </ligand>
</feature>
<comment type="cofactor">
    <cofactor evidence="1 8">
        <name>Mg(2+)</name>
        <dbReference type="ChEBI" id="CHEBI:18420"/>
    </cofactor>
</comment>
<dbReference type="InterPro" id="IPR016965">
    <property type="entry name" value="Pase_PHOSPHO-typ"/>
</dbReference>
<dbReference type="NCBIfam" id="TIGR01488">
    <property type="entry name" value="HAD-SF-IB"/>
    <property type="match status" value="1"/>
</dbReference>
<dbReference type="Gene3D" id="3.40.50.1000">
    <property type="entry name" value="HAD superfamily/HAD-like"/>
    <property type="match status" value="1"/>
</dbReference>
<feature type="active site" description="Proton donor" evidence="6">
    <location>
        <position position="11"/>
    </location>
</feature>
<dbReference type="GO" id="GO:0046872">
    <property type="term" value="F:metal ion binding"/>
    <property type="evidence" value="ECO:0007669"/>
    <property type="project" value="UniProtKB-KW"/>
</dbReference>
<evidence type="ECO:0000256" key="6">
    <source>
        <dbReference type="PIRSR" id="PIRSR031051-1"/>
    </source>
</evidence>
<evidence type="ECO:0000256" key="4">
    <source>
        <dbReference type="ARBA" id="ARBA00022801"/>
    </source>
</evidence>
<reference evidence="9" key="1">
    <citation type="submission" date="2017-09" db="EMBL/GenBank/DDBJ databases">
        <title>Contemporary evolution of a Lepidopteran species, Heliothis virescens, in response to modern agricultural practices.</title>
        <authorList>
            <person name="Fritz M.L."/>
            <person name="Deyonke A.M."/>
            <person name="Papanicolaou A."/>
            <person name="Micinski S."/>
            <person name="Westbrook J."/>
            <person name="Gould F."/>
        </authorList>
    </citation>
    <scope>NUCLEOTIDE SEQUENCE [LARGE SCALE GENOMIC DNA]</scope>
    <source>
        <strain evidence="9">HvINT-</strain>
        <tissue evidence="9">Whole body</tissue>
    </source>
</reference>
<dbReference type="SUPFAM" id="SSF56784">
    <property type="entry name" value="HAD-like"/>
    <property type="match status" value="1"/>
</dbReference>
<accession>A0A2A4JRX0</accession>
<gene>
    <name evidence="9" type="ORF">B5V51_13440</name>
</gene>
<evidence type="ECO:0000256" key="8">
    <source>
        <dbReference type="PIRSR" id="PIRSR031051-3"/>
    </source>
</evidence>
<comment type="caution">
    <text evidence="9">The sequence shown here is derived from an EMBL/GenBank/DDBJ whole genome shotgun (WGS) entry which is preliminary data.</text>
</comment>
<organism evidence="9">
    <name type="scientific">Heliothis virescens</name>
    <name type="common">Tobacco budworm moth</name>
    <dbReference type="NCBI Taxonomy" id="7102"/>
    <lineage>
        <taxon>Eukaryota</taxon>
        <taxon>Metazoa</taxon>
        <taxon>Ecdysozoa</taxon>
        <taxon>Arthropoda</taxon>
        <taxon>Hexapoda</taxon>
        <taxon>Insecta</taxon>
        <taxon>Pterygota</taxon>
        <taxon>Neoptera</taxon>
        <taxon>Endopterygota</taxon>
        <taxon>Lepidoptera</taxon>
        <taxon>Glossata</taxon>
        <taxon>Ditrysia</taxon>
        <taxon>Noctuoidea</taxon>
        <taxon>Noctuidae</taxon>
        <taxon>Heliothinae</taxon>
        <taxon>Heliothis</taxon>
    </lineage>
</organism>
<feature type="active site" description="Nucleophile" evidence="6">
    <location>
        <position position="9"/>
    </location>
</feature>
<sequence length="239" mass="26930">MAHSLMIFDFDRTIVDADSDATLIDKLREKQPPPEWEAGNHDWTPYMSDVFEHAYSAGLSRDDILHCIGSMRPTPGVKELIKALADEGWHIVIISDANSVFVEHWLKANGLRDCITEIITNPAHWAGDKLLIKPYMHQTACARCPPNLCKKSALLQWISKAKYDKFVYCGDGRNDFCPVTVLPEHTIVCPRMGYPLHDLIKKDSASPTPLVKARIVPWVYLTTVLATLYPGRTDSRIGM</sequence>
<dbReference type="GO" id="GO:0016791">
    <property type="term" value="F:phosphatase activity"/>
    <property type="evidence" value="ECO:0007669"/>
    <property type="project" value="InterPro"/>
</dbReference>
<evidence type="ECO:0000256" key="3">
    <source>
        <dbReference type="ARBA" id="ARBA00022723"/>
    </source>
</evidence>
<dbReference type="InterPro" id="IPR006384">
    <property type="entry name" value="HAD_hydro_PyrdxlP_Pase-like"/>
</dbReference>
<dbReference type="Pfam" id="PF06888">
    <property type="entry name" value="Put_Phosphatase"/>
    <property type="match status" value="1"/>
</dbReference>
<keyword evidence="4" id="KW-0378">Hydrolase</keyword>
<feature type="binding site" evidence="8">
    <location>
        <position position="171"/>
    </location>
    <ligand>
        <name>Mg(2+)</name>
        <dbReference type="ChEBI" id="CHEBI:18420"/>
    </ligand>
</feature>
<feature type="binding site" evidence="7">
    <location>
        <position position="20"/>
    </location>
    <ligand>
        <name>substrate</name>
    </ligand>
</feature>
<dbReference type="InterPro" id="IPR036412">
    <property type="entry name" value="HAD-like_sf"/>
</dbReference>
<protein>
    <submittedName>
        <fullName evidence="9">Uncharacterized protein</fullName>
    </submittedName>
</protein>
<comment type="similarity">
    <text evidence="2">Belongs to the HAD-like hydrolase superfamily. PHOSPHO family.</text>
</comment>
<evidence type="ECO:0000313" key="9">
    <source>
        <dbReference type="EMBL" id="PCG74364.1"/>
    </source>
</evidence>
<evidence type="ECO:0000256" key="2">
    <source>
        <dbReference type="ARBA" id="ARBA00008541"/>
    </source>
</evidence>
<dbReference type="InterPro" id="IPR023214">
    <property type="entry name" value="HAD_sf"/>
</dbReference>
<dbReference type="PIRSF" id="PIRSF031051">
    <property type="entry name" value="PyrdxlP_Pase_PHOSPHO2"/>
    <property type="match status" value="1"/>
</dbReference>
<evidence type="ECO:0000256" key="7">
    <source>
        <dbReference type="PIRSR" id="PIRSR031051-2"/>
    </source>
</evidence>
<dbReference type="NCBIfam" id="TIGR01489">
    <property type="entry name" value="DKMTPPase-SF"/>
    <property type="match status" value="1"/>
</dbReference>
<feature type="binding site" evidence="8">
    <location>
        <position position="11"/>
    </location>
    <ligand>
        <name>Mg(2+)</name>
        <dbReference type="ChEBI" id="CHEBI:18420"/>
    </ligand>
</feature>
<dbReference type="EMBL" id="NWSH01000762">
    <property type="protein sequence ID" value="PCG74364.1"/>
    <property type="molecule type" value="Genomic_DNA"/>
</dbReference>
<dbReference type="STRING" id="7102.A0A2A4JRX0"/>
<keyword evidence="3 8" id="KW-0479">Metal-binding</keyword>
<evidence type="ECO:0000256" key="1">
    <source>
        <dbReference type="ARBA" id="ARBA00001946"/>
    </source>
</evidence>
<dbReference type="PANTHER" id="PTHR20889">
    <property type="entry name" value="PHOSPHATASE, ORPHAN 1, 2"/>
    <property type="match status" value="1"/>
</dbReference>
<keyword evidence="5 8" id="KW-0460">Magnesium</keyword>
<name>A0A2A4JRX0_HELVI</name>
<dbReference type="PANTHER" id="PTHR20889:SF12">
    <property type="entry name" value="LP01149P"/>
    <property type="match status" value="1"/>
</dbReference>
<proteinExistence type="inferred from homology"/>
<dbReference type="AlphaFoldDB" id="A0A2A4JRX0"/>
<feature type="binding site" evidence="8">
    <location>
        <position position="9"/>
    </location>
    <ligand>
        <name>Mg(2+)</name>
        <dbReference type="ChEBI" id="CHEBI:18420"/>
    </ligand>
</feature>
<evidence type="ECO:0000256" key="5">
    <source>
        <dbReference type="ARBA" id="ARBA00022842"/>
    </source>
</evidence>